<reference evidence="10" key="3">
    <citation type="journal article" date="2023" name="Microbiol. Resour. Announc.">
        <title>Draft Genome Sequence of Granulicatella sp. Strain S8, Isolated from a Marine Fish, Seriola quinqueradiata.</title>
        <authorList>
            <person name="Lee M."/>
            <person name="Farooq A."/>
            <person name="Jeong J.B."/>
            <person name="Jung M.Y."/>
        </authorList>
    </citation>
    <scope>NUCLEOTIDE SEQUENCE</scope>
    <source>
        <strain evidence="10">S8</strain>
    </source>
</reference>
<evidence type="ECO:0000256" key="8">
    <source>
        <dbReference type="RuleBase" id="RU000512"/>
    </source>
</evidence>
<dbReference type="Gene3D" id="3.20.20.70">
    <property type="entry name" value="Aldolase class I"/>
    <property type="match status" value="1"/>
</dbReference>
<evidence type="ECO:0000256" key="4">
    <source>
        <dbReference type="ARBA" id="ARBA00022975"/>
    </source>
</evidence>
<dbReference type="CDD" id="cd04725">
    <property type="entry name" value="OMP_decarboxylase_like"/>
    <property type="match status" value="1"/>
</dbReference>
<feature type="binding site" evidence="7">
    <location>
        <position position="130"/>
    </location>
    <ligand>
        <name>substrate</name>
    </ligand>
</feature>
<dbReference type="InterPro" id="IPR013785">
    <property type="entry name" value="Aldolase_TIM"/>
</dbReference>
<reference evidence="10" key="2">
    <citation type="journal article" date="2023" name="Curr. Microbiol.">
        <title>Granulicatella seriolae sp. nov., a Novel Facultative Anaerobe Isolated from Yellowtail Marine Fish.</title>
        <authorList>
            <person name="Lee M."/>
            <person name="Choi Y.J."/>
            <person name="Farooq A."/>
            <person name="Jeong J.B."/>
            <person name="Jung M.Y."/>
        </authorList>
    </citation>
    <scope>NUCLEOTIDE SEQUENCE</scope>
    <source>
        <strain evidence="10">S8</strain>
    </source>
</reference>
<comment type="subunit">
    <text evidence="7">Homodimer.</text>
</comment>
<organism evidence="10 11">
    <name type="scientific">Granulicatella seriolae</name>
    <dbReference type="NCBI Taxonomy" id="2967226"/>
    <lineage>
        <taxon>Bacteria</taxon>
        <taxon>Bacillati</taxon>
        <taxon>Bacillota</taxon>
        <taxon>Bacilli</taxon>
        <taxon>Lactobacillales</taxon>
        <taxon>Carnobacteriaceae</taxon>
        <taxon>Granulicatella</taxon>
    </lineage>
</organism>
<reference evidence="10" key="1">
    <citation type="submission" date="2022-07" db="EMBL/GenBank/DDBJ databases">
        <authorList>
            <person name="Jung M.-Y."/>
            <person name="Lee M."/>
        </authorList>
    </citation>
    <scope>NUCLEOTIDE SEQUENCE</scope>
    <source>
        <strain evidence="10">S8</strain>
    </source>
</reference>
<feature type="binding site" evidence="7">
    <location>
        <position position="221"/>
    </location>
    <ligand>
        <name>substrate</name>
    </ligand>
</feature>
<feature type="domain" description="Orotidine 5'-phosphate decarboxylase" evidence="9">
    <location>
        <begin position="12"/>
        <end position="237"/>
    </location>
</feature>
<dbReference type="GO" id="GO:0004590">
    <property type="term" value="F:orotidine-5'-phosphate decarboxylase activity"/>
    <property type="evidence" value="ECO:0007669"/>
    <property type="project" value="UniProtKB-EC"/>
</dbReference>
<dbReference type="InterPro" id="IPR047596">
    <property type="entry name" value="OMPdecase_bac"/>
</dbReference>
<proteinExistence type="inferred from homology"/>
<evidence type="ECO:0000256" key="6">
    <source>
        <dbReference type="ARBA" id="ARBA00049157"/>
    </source>
</evidence>
<keyword evidence="4 7" id="KW-0665">Pyrimidine biosynthesis</keyword>
<dbReference type="RefSeq" id="WP_256944078.1">
    <property type="nucleotide sequence ID" value="NZ_JANHNZ010000001.1"/>
</dbReference>
<dbReference type="NCBIfam" id="TIGR01740">
    <property type="entry name" value="pyrF"/>
    <property type="match status" value="1"/>
</dbReference>
<dbReference type="Pfam" id="PF00215">
    <property type="entry name" value="OMPdecase"/>
    <property type="match status" value="1"/>
</dbReference>
<keyword evidence="5 7" id="KW-0456">Lyase</keyword>
<dbReference type="Proteomes" id="UP001059480">
    <property type="component" value="Unassembled WGS sequence"/>
</dbReference>
<evidence type="ECO:0000256" key="5">
    <source>
        <dbReference type="ARBA" id="ARBA00023239"/>
    </source>
</evidence>
<name>A0ABT1WK10_9LACT</name>
<dbReference type="HAMAP" id="MF_01200_B">
    <property type="entry name" value="OMPdecase_type1_B"/>
    <property type="match status" value="1"/>
</dbReference>
<dbReference type="InterPro" id="IPR001754">
    <property type="entry name" value="OMPdeCOase_dom"/>
</dbReference>
<feature type="active site" description="Proton donor" evidence="7">
    <location>
        <position position="69"/>
    </location>
</feature>
<sequence>MKHNSTENPLNYPIVALDFSTTQEIKNFLLLFKDEPLYVKVGMELYYQNGPEIVKWMKACGHRIFLDLKLHDIPNTVYRAMKGLAGLDVDLINVHAAGGTSMMQAALEGVNEGTPNGSNPPKLIAVTQLTSTTEDKMQSEQLIEHSLKDSVLHYAKLTMDAGLDGVVCSALEAKDILQVTRPNFMCVTPGIRLSGGASGDQKRIATPEFARLNGASNIVVGRPITLANDPVQVYHQIKDQWNGAMKNDVN</sequence>
<dbReference type="EMBL" id="JANHNZ010000001">
    <property type="protein sequence ID" value="MCQ9208959.1"/>
    <property type="molecule type" value="Genomic_DNA"/>
</dbReference>
<dbReference type="PANTHER" id="PTHR32119">
    <property type="entry name" value="OROTIDINE 5'-PHOSPHATE DECARBOXYLASE"/>
    <property type="match status" value="1"/>
</dbReference>
<dbReference type="PANTHER" id="PTHR32119:SF2">
    <property type="entry name" value="OROTIDINE 5'-PHOSPHATE DECARBOXYLASE"/>
    <property type="match status" value="1"/>
</dbReference>
<protein>
    <recommendedName>
        <fullName evidence="7">Orotidine 5'-phosphate decarboxylase</fullName>
        <ecNumber evidence="7">4.1.1.23</ecNumber>
    </recommendedName>
    <alternativeName>
        <fullName evidence="7">OMP decarboxylase</fullName>
        <shortName evidence="7">OMPDCase</shortName>
        <shortName evidence="7">OMPdecase</shortName>
    </alternativeName>
</protein>
<accession>A0ABT1WK10</accession>
<dbReference type="NCBIfam" id="NF001273">
    <property type="entry name" value="PRK00230.1"/>
    <property type="match status" value="1"/>
</dbReference>
<keyword evidence="3 7" id="KW-0210">Decarboxylase</keyword>
<feature type="binding site" evidence="7">
    <location>
        <position position="40"/>
    </location>
    <ligand>
        <name>substrate</name>
    </ligand>
</feature>
<comment type="caution">
    <text evidence="10">The sequence shown here is derived from an EMBL/GenBank/DDBJ whole genome shotgun (WGS) entry which is preliminary data.</text>
</comment>
<keyword evidence="11" id="KW-1185">Reference proteome</keyword>
<feature type="binding site" evidence="7">
    <location>
        <position position="222"/>
    </location>
    <ligand>
        <name>substrate</name>
    </ligand>
</feature>
<feature type="binding site" evidence="7">
    <location>
        <begin position="67"/>
        <end position="76"/>
    </location>
    <ligand>
        <name>substrate</name>
    </ligand>
</feature>
<comment type="pathway">
    <text evidence="2 7 8">Pyrimidine metabolism; UMP biosynthesis via de novo pathway; UMP from orotate: step 2/2.</text>
</comment>
<evidence type="ECO:0000259" key="9">
    <source>
        <dbReference type="SMART" id="SM00934"/>
    </source>
</evidence>
<dbReference type="InterPro" id="IPR011060">
    <property type="entry name" value="RibuloseP-bd_barrel"/>
</dbReference>
<feature type="binding site" evidence="7">
    <location>
        <position position="18"/>
    </location>
    <ligand>
        <name>substrate</name>
    </ligand>
</feature>
<dbReference type="SUPFAM" id="SSF51366">
    <property type="entry name" value="Ribulose-phoshate binding barrel"/>
    <property type="match status" value="1"/>
</dbReference>
<evidence type="ECO:0000256" key="3">
    <source>
        <dbReference type="ARBA" id="ARBA00022793"/>
    </source>
</evidence>
<dbReference type="SMART" id="SM00934">
    <property type="entry name" value="OMPdecase"/>
    <property type="match status" value="1"/>
</dbReference>
<comment type="similarity">
    <text evidence="7">Belongs to the OMP decarboxylase family. Type 1 subfamily.</text>
</comment>
<evidence type="ECO:0000256" key="1">
    <source>
        <dbReference type="ARBA" id="ARBA00002356"/>
    </source>
</evidence>
<dbReference type="InterPro" id="IPR018089">
    <property type="entry name" value="OMPdecase_AS"/>
</dbReference>
<evidence type="ECO:0000256" key="7">
    <source>
        <dbReference type="HAMAP-Rule" id="MF_01200"/>
    </source>
</evidence>
<dbReference type="InterPro" id="IPR014732">
    <property type="entry name" value="OMPdecase"/>
</dbReference>
<feature type="binding site" evidence="7">
    <location>
        <position position="201"/>
    </location>
    <ligand>
        <name>substrate</name>
    </ligand>
</feature>
<dbReference type="EC" id="4.1.1.23" evidence="7"/>
<feature type="binding site" evidence="7">
    <location>
        <position position="192"/>
    </location>
    <ligand>
        <name>substrate</name>
    </ligand>
</feature>
<dbReference type="PROSITE" id="PS00156">
    <property type="entry name" value="OMPDECASE"/>
    <property type="match status" value="1"/>
</dbReference>
<comment type="catalytic activity">
    <reaction evidence="6 7 8">
        <text>orotidine 5'-phosphate + H(+) = UMP + CO2</text>
        <dbReference type="Rhea" id="RHEA:11596"/>
        <dbReference type="ChEBI" id="CHEBI:15378"/>
        <dbReference type="ChEBI" id="CHEBI:16526"/>
        <dbReference type="ChEBI" id="CHEBI:57538"/>
        <dbReference type="ChEBI" id="CHEBI:57865"/>
        <dbReference type="EC" id="4.1.1.23"/>
    </reaction>
</comment>
<evidence type="ECO:0000256" key="2">
    <source>
        <dbReference type="ARBA" id="ARBA00004861"/>
    </source>
</evidence>
<evidence type="ECO:0000313" key="10">
    <source>
        <dbReference type="EMBL" id="MCQ9208959.1"/>
    </source>
</evidence>
<evidence type="ECO:0000313" key="11">
    <source>
        <dbReference type="Proteomes" id="UP001059480"/>
    </source>
</evidence>
<comment type="function">
    <text evidence="1 7">Catalyzes the decarboxylation of orotidine 5'-monophosphate (OMP) to uridine 5'-monophosphate (UMP).</text>
</comment>
<gene>
    <name evidence="7 10" type="primary">pyrF</name>
    <name evidence="10" type="ORF">NPA36_00060</name>
</gene>